<sequence>MYCQHLEMTAQTLWLVKNMTVGANCACPMPADVSCCHGNFTFERNYEKGNELRLVIQCFHEICHFMFIMTVEKKIVIADTIQLCVFAQVFNFHNCIFVHKDIFEVK</sequence>
<keyword evidence="2" id="KW-1185">Reference proteome</keyword>
<dbReference type="EMBL" id="MU825930">
    <property type="protein sequence ID" value="KAJ7382280.1"/>
    <property type="molecule type" value="Genomic_DNA"/>
</dbReference>
<dbReference type="AlphaFoldDB" id="A0A9W9ZIY2"/>
<proteinExistence type="predicted"/>
<comment type="caution">
    <text evidence="1">The sequence shown here is derived from an EMBL/GenBank/DDBJ whole genome shotgun (WGS) entry which is preliminary data.</text>
</comment>
<reference evidence="1" key="1">
    <citation type="submission" date="2023-01" db="EMBL/GenBank/DDBJ databases">
        <title>Genome assembly of the deep-sea coral Lophelia pertusa.</title>
        <authorList>
            <person name="Herrera S."/>
            <person name="Cordes E."/>
        </authorList>
    </citation>
    <scope>NUCLEOTIDE SEQUENCE</scope>
    <source>
        <strain evidence="1">USNM1676648</strain>
        <tissue evidence="1">Polyp</tissue>
    </source>
</reference>
<dbReference type="Proteomes" id="UP001163046">
    <property type="component" value="Unassembled WGS sequence"/>
</dbReference>
<gene>
    <name evidence="1" type="ORF">OS493_036010</name>
</gene>
<name>A0A9W9ZIY2_9CNID</name>
<evidence type="ECO:0000313" key="1">
    <source>
        <dbReference type="EMBL" id="KAJ7382280.1"/>
    </source>
</evidence>
<accession>A0A9W9ZIY2</accession>
<evidence type="ECO:0000313" key="2">
    <source>
        <dbReference type="Proteomes" id="UP001163046"/>
    </source>
</evidence>
<protein>
    <submittedName>
        <fullName evidence="1">Uncharacterized protein</fullName>
    </submittedName>
</protein>
<organism evidence="1 2">
    <name type="scientific">Desmophyllum pertusum</name>
    <dbReference type="NCBI Taxonomy" id="174260"/>
    <lineage>
        <taxon>Eukaryota</taxon>
        <taxon>Metazoa</taxon>
        <taxon>Cnidaria</taxon>
        <taxon>Anthozoa</taxon>
        <taxon>Hexacorallia</taxon>
        <taxon>Scleractinia</taxon>
        <taxon>Caryophylliina</taxon>
        <taxon>Caryophylliidae</taxon>
        <taxon>Desmophyllum</taxon>
    </lineage>
</organism>